<evidence type="ECO:0000256" key="2">
    <source>
        <dbReference type="ARBA" id="ARBA00022670"/>
    </source>
</evidence>
<evidence type="ECO:0000256" key="3">
    <source>
        <dbReference type="ARBA" id="ARBA00022801"/>
    </source>
</evidence>
<dbReference type="NCBIfam" id="TIGR01543">
    <property type="entry name" value="proheadase_HK97"/>
    <property type="match status" value="1"/>
</dbReference>
<reference evidence="5 6" key="1">
    <citation type="submission" date="2021-11" db="EMBL/GenBank/DDBJ databases">
        <authorList>
            <person name="Depoorter E."/>
        </authorList>
    </citation>
    <scope>NUCLEOTIDE SEQUENCE [LARGE SCALE GENOMIC DNA]</scope>
    <source>
        <strain evidence="5 6">LMG 24289</strain>
    </source>
</reference>
<keyword evidence="2" id="KW-0645">Protease</keyword>
<dbReference type="RefSeq" id="WP_230097498.1">
    <property type="nucleotide sequence ID" value="NZ_CAKKNS010000010.1"/>
</dbReference>
<evidence type="ECO:0000259" key="4">
    <source>
        <dbReference type="Pfam" id="PF04586"/>
    </source>
</evidence>
<evidence type="ECO:0000256" key="1">
    <source>
        <dbReference type="ARBA" id="ARBA00022612"/>
    </source>
</evidence>
<dbReference type="Pfam" id="PF04586">
    <property type="entry name" value="Peptidase_S78"/>
    <property type="match status" value="1"/>
</dbReference>
<protein>
    <recommendedName>
        <fullName evidence="4">Prohead serine protease domain-containing protein</fullName>
    </recommendedName>
</protein>
<dbReference type="Proteomes" id="UP000789707">
    <property type="component" value="Unassembled WGS sequence"/>
</dbReference>
<organism evidence="5 6">
    <name type="scientific">Periweissella fabaria</name>
    <dbReference type="NCBI Taxonomy" id="546157"/>
    <lineage>
        <taxon>Bacteria</taxon>
        <taxon>Bacillati</taxon>
        <taxon>Bacillota</taxon>
        <taxon>Bacilli</taxon>
        <taxon>Lactobacillales</taxon>
        <taxon>Lactobacillaceae</taxon>
        <taxon>Periweissella</taxon>
    </lineage>
</organism>
<feature type="domain" description="Prohead serine protease" evidence="4">
    <location>
        <begin position="11"/>
        <end position="168"/>
    </location>
</feature>
<evidence type="ECO:0000313" key="6">
    <source>
        <dbReference type="Proteomes" id="UP000789707"/>
    </source>
</evidence>
<proteinExistence type="predicted"/>
<evidence type="ECO:0000313" key="5">
    <source>
        <dbReference type="EMBL" id="CAH0417476.1"/>
    </source>
</evidence>
<dbReference type="InterPro" id="IPR006433">
    <property type="entry name" value="Prohead_protease"/>
</dbReference>
<sequence>MNNEIRSYESTLEIRAETDSRTIEGYPIVFNRASGDLGGFIEFVDPKALDNVDLSKVYLIYGHEINDVLARSDAGSLKLEVDKIGLKFSAELPNTTLANDVLENIRVGNIQGMSFGFTVSHDNWEWGTNGKPDVRTIDQIDQLFEITLTPIPAYPDTKVALSKRDLHEKEVSKSLQIRNALVLEILKYQANKGDKNG</sequence>
<comment type="caution">
    <text evidence="5">The sequence shown here is derived from an EMBL/GenBank/DDBJ whole genome shotgun (WGS) entry which is preliminary data.</text>
</comment>
<gene>
    <name evidence="5" type="ORF">WFA24289_01817</name>
</gene>
<dbReference type="InterPro" id="IPR054613">
    <property type="entry name" value="Peptidase_S78_dom"/>
</dbReference>
<keyword evidence="3" id="KW-0378">Hydrolase</keyword>
<accession>A0ABN8BLN5</accession>
<keyword evidence="1" id="KW-1188">Viral release from host cell</keyword>
<dbReference type="EMBL" id="CAKKNS010000010">
    <property type="protein sequence ID" value="CAH0417476.1"/>
    <property type="molecule type" value="Genomic_DNA"/>
</dbReference>
<name>A0ABN8BLN5_9LACO</name>
<keyword evidence="6" id="KW-1185">Reference proteome</keyword>